<dbReference type="GO" id="GO:0008270">
    <property type="term" value="F:zinc ion binding"/>
    <property type="evidence" value="ECO:0007669"/>
    <property type="project" value="InterPro"/>
</dbReference>
<feature type="region of interest" description="Disordered" evidence="3">
    <location>
        <begin position="1"/>
        <end position="58"/>
    </location>
</feature>
<dbReference type="PROSITE" id="PS50048">
    <property type="entry name" value="ZN2_CY6_FUNGAL_2"/>
    <property type="match status" value="1"/>
</dbReference>
<reference evidence="5 6" key="1">
    <citation type="submission" date="2018-05" db="EMBL/GenBank/DDBJ databases">
        <title>Genome sequencing and assembly of the regulated plant pathogen Lachnellula willkommii and related sister species for the development of diagnostic species identification markers.</title>
        <authorList>
            <person name="Giroux E."/>
            <person name="Bilodeau G."/>
        </authorList>
    </citation>
    <scope>NUCLEOTIDE SEQUENCE [LARGE SCALE GENOMIC DNA]</scope>
    <source>
        <strain evidence="5 6">CBS 197.66</strain>
    </source>
</reference>
<accession>A0A8H8U9E3</accession>
<dbReference type="PROSITE" id="PS00463">
    <property type="entry name" value="ZN2_CY6_FUNGAL_1"/>
    <property type="match status" value="1"/>
</dbReference>
<dbReference type="Pfam" id="PF00172">
    <property type="entry name" value="Zn_clus"/>
    <property type="match status" value="1"/>
</dbReference>
<dbReference type="GO" id="GO:0000976">
    <property type="term" value="F:transcription cis-regulatory region binding"/>
    <property type="evidence" value="ECO:0007669"/>
    <property type="project" value="TreeGrafter"/>
</dbReference>
<feature type="region of interest" description="Disordered" evidence="3">
    <location>
        <begin position="744"/>
        <end position="778"/>
    </location>
</feature>
<dbReference type="Pfam" id="PF11951">
    <property type="entry name" value="Fungal_trans_2"/>
    <property type="match status" value="1"/>
</dbReference>
<dbReference type="PANTHER" id="PTHR37534:SF47">
    <property type="entry name" value="ZN(2)-C6 FUNGAL-TYPE DOMAIN-CONTAINING PROTEIN"/>
    <property type="match status" value="1"/>
</dbReference>
<feature type="region of interest" description="Disordered" evidence="3">
    <location>
        <begin position="218"/>
        <end position="239"/>
    </location>
</feature>
<evidence type="ECO:0000313" key="5">
    <source>
        <dbReference type="EMBL" id="TVY36194.1"/>
    </source>
</evidence>
<comment type="caution">
    <text evidence="5">The sequence shown here is derived from an EMBL/GenBank/DDBJ whole genome shotgun (WGS) entry which is preliminary data.</text>
</comment>
<organism evidence="5 6">
    <name type="scientific">Lachnellula subtilissima</name>
    <dbReference type="NCBI Taxonomy" id="602034"/>
    <lineage>
        <taxon>Eukaryota</taxon>
        <taxon>Fungi</taxon>
        <taxon>Dikarya</taxon>
        <taxon>Ascomycota</taxon>
        <taxon>Pezizomycotina</taxon>
        <taxon>Leotiomycetes</taxon>
        <taxon>Helotiales</taxon>
        <taxon>Lachnaceae</taxon>
        <taxon>Lachnellula</taxon>
    </lineage>
</organism>
<feature type="compositionally biased region" description="Basic and acidic residues" evidence="3">
    <location>
        <begin position="700"/>
        <end position="711"/>
    </location>
</feature>
<feature type="compositionally biased region" description="Polar residues" evidence="3">
    <location>
        <begin position="225"/>
        <end position="239"/>
    </location>
</feature>
<dbReference type="InterPro" id="IPR036864">
    <property type="entry name" value="Zn2-C6_fun-type_DNA-bd_sf"/>
</dbReference>
<evidence type="ECO:0000256" key="1">
    <source>
        <dbReference type="ARBA" id="ARBA00004123"/>
    </source>
</evidence>
<dbReference type="Proteomes" id="UP000462212">
    <property type="component" value="Unassembled WGS sequence"/>
</dbReference>
<evidence type="ECO:0000256" key="2">
    <source>
        <dbReference type="ARBA" id="ARBA00023242"/>
    </source>
</evidence>
<dbReference type="InterPro" id="IPR021858">
    <property type="entry name" value="Fun_TF"/>
</dbReference>
<comment type="subcellular location">
    <subcellularLocation>
        <location evidence="1">Nucleus</location>
    </subcellularLocation>
</comment>
<evidence type="ECO:0000259" key="4">
    <source>
        <dbReference type="PROSITE" id="PS50048"/>
    </source>
</evidence>
<dbReference type="EMBL" id="QGMJ01000450">
    <property type="protein sequence ID" value="TVY36194.1"/>
    <property type="molecule type" value="Genomic_DNA"/>
</dbReference>
<gene>
    <name evidence="5" type="primary">BEA4_1</name>
    <name evidence="5" type="ORF">LSUB1_G006642</name>
</gene>
<dbReference type="GO" id="GO:0000981">
    <property type="term" value="F:DNA-binding transcription factor activity, RNA polymerase II-specific"/>
    <property type="evidence" value="ECO:0007669"/>
    <property type="project" value="InterPro"/>
</dbReference>
<name>A0A8H8U9E3_9HELO</name>
<evidence type="ECO:0000313" key="6">
    <source>
        <dbReference type="Proteomes" id="UP000462212"/>
    </source>
</evidence>
<dbReference type="InterPro" id="IPR001138">
    <property type="entry name" value="Zn2Cys6_DnaBD"/>
</dbReference>
<keyword evidence="2" id="KW-0539">Nucleus</keyword>
<protein>
    <submittedName>
        <fullName evidence="5">Beauvericin cluster-specific repressor</fullName>
    </submittedName>
</protein>
<feature type="domain" description="Zn(2)-C6 fungal-type" evidence="4">
    <location>
        <begin position="61"/>
        <end position="89"/>
    </location>
</feature>
<dbReference type="SUPFAM" id="SSF57701">
    <property type="entry name" value="Zn2/Cys6 DNA-binding domain"/>
    <property type="match status" value="1"/>
</dbReference>
<dbReference type="CDD" id="cd00067">
    <property type="entry name" value="GAL4"/>
    <property type="match status" value="1"/>
</dbReference>
<proteinExistence type="predicted"/>
<sequence length="908" mass="101304">MEAITIPSPTAFLAASPDAKPAPEPPPPKRKPTAPTPTKAAAATKKRTGAVKPKQSKSRNGCITCKAKRLKCDETKPTCQQCHKRSVPCGGYKKDSNGGHSKRQLCKQGGAASQIKKRFYGIRETTRSSRYSCSCSCSYEPSLRYIFTSWRRARGGSRYLHARFLFPRRAPSPSSFPPLSDIQFDHSPMFDMSTPPYLRELPRPRFEADTVTKSLSSLFEDANGGPSNTSSRPSFSGQSPRLIDLLIPGSELNARPGSVSMPPMSIATSMTMSPMMDHHFLPHMDMPNDSILDEDVEEIIRPQMSDADMWMSLRGQHSRSSTASPTMTRDDPFNKIYRQPEVQAGSPEMLMLRFDKQTCGILSVKDGPTENPWRTLIWPLARDSPALYHAIASMTAFHTSKERPALRVDGMEHMRRSIRSLATGIEKMRTDTALATTLVLAFSESWDQHISTGIEHLRGAKILVNQALTAHKKHNLSGDEFARLRFLCNTWVYMDVIARLTSVDDDEYSDFDHILPALNTFTPNTEIDPLMGCAATLFPLIGRAANLCRKVRKVETNSIQLISQAIELKEAIEQWSPPPGSAFERPEDPTSEIQHALQTAEAYRYATLLYLHQAVPEIPSFTSAQLAKKVLVYLATVPLSSRLVIVQIYPLLAAGCEAWDSEDRQWVEERWGSMVSRMWIGNIDRCFEVMQEVWSRRDNDAAEKAEKENSRRGGVGMVHSESSKRKFEEELALDDMFSFSDMLNANSTGSSGDRQKRRSTLGGMGGGKRRMEPATEEMDPELTVRGRMHWVGVMKDWEWETTDPHHFPHPQEAVQNRPSTDRHVSHFPAAVAQPPKLAPSVLPYLISLVASTQFVGRLRGRLGAGAGAGREELGMRVDVVERFEFDAFAWFGADIEVDDCPGLDLGAG</sequence>
<evidence type="ECO:0000256" key="3">
    <source>
        <dbReference type="SAM" id="MobiDB-lite"/>
    </source>
</evidence>
<dbReference type="AlphaFoldDB" id="A0A8H8U9E3"/>
<dbReference type="PANTHER" id="PTHR37534">
    <property type="entry name" value="TRANSCRIPTIONAL ACTIVATOR PROTEIN UGA3"/>
    <property type="match status" value="1"/>
</dbReference>
<dbReference type="GO" id="GO:0005634">
    <property type="term" value="C:nucleus"/>
    <property type="evidence" value="ECO:0007669"/>
    <property type="project" value="UniProtKB-SubCell"/>
</dbReference>
<keyword evidence="6" id="KW-1185">Reference proteome</keyword>
<dbReference type="SMART" id="SM00066">
    <property type="entry name" value="GAL4"/>
    <property type="match status" value="1"/>
</dbReference>
<dbReference type="OrthoDB" id="3886144at2759"/>
<dbReference type="GO" id="GO:0045944">
    <property type="term" value="P:positive regulation of transcription by RNA polymerase II"/>
    <property type="evidence" value="ECO:0007669"/>
    <property type="project" value="TreeGrafter"/>
</dbReference>
<feature type="region of interest" description="Disordered" evidence="3">
    <location>
        <begin position="700"/>
        <end position="723"/>
    </location>
</feature>
<dbReference type="Gene3D" id="4.10.240.10">
    <property type="entry name" value="Zn(2)-C6 fungal-type DNA-binding domain"/>
    <property type="match status" value="1"/>
</dbReference>
<feature type="compositionally biased region" description="Basic residues" evidence="3">
    <location>
        <begin position="44"/>
        <end position="57"/>
    </location>
</feature>